<dbReference type="OMA" id="QNSHRET"/>
<comment type="similarity">
    <text evidence="4">Belongs to the TRAFAC class myosin-kinesin ATPase superfamily. Kinesin family.</text>
</comment>
<dbReference type="SUPFAM" id="SSF52540">
    <property type="entry name" value="P-loop containing nucleoside triphosphate hydrolases"/>
    <property type="match status" value="1"/>
</dbReference>
<evidence type="ECO:0000256" key="3">
    <source>
        <dbReference type="ARBA" id="ARBA00023175"/>
    </source>
</evidence>
<evidence type="ECO:0000256" key="1">
    <source>
        <dbReference type="ARBA" id="ARBA00022701"/>
    </source>
</evidence>
<feature type="compositionally biased region" description="Low complexity" evidence="6">
    <location>
        <begin position="605"/>
        <end position="631"/>
    </location>
</feature>
<feature type="region of interest" description="Disordered" evidence="6">
    <location>
        <begin position="1150"/>
        <end position="1176"/>
    </location>
</feature>
<feature type="compositionally biased region" description="Low complexity" evidence="6">
    <location>
        <begin position="958"/>
        <end position="991"/>
    </location>
</feature>
<reference evidence="8 9" key="1">
    <citation type="journal article" date="2015" name="Sci. Rep.">
        <title>Genome of the facultative scuticociliatosis pathogen Pseudocohnilembus persalinus provides insight into its virulence through horizontal gene transfer.</title>
        <authorList>
            <person name="Xiong J."/>
            <person name="Wang G."/>
            <person name="Cheng J."/>
            <person name="Tian M."/>
            <person name="Pan X."/>
            <person name="Warren A."/>
            <person name="Jiang C."/>
            <person name="Yuan D."/>
            <person name="Miao W."/>
        </authorList>
    </citation>
    <scope>NUCLEOTIDE SEQUENCE [LARGE SCALE GENOMIC DNA]</scope>
    <source>
        <strain evidence="8">36N120E</strain>
    </source>
</reference>
<dbReference type="OrthoDB" id="300566at2759"/>
<sequence length="1250" mass="144849">MRSARSVSPILQRKSINVNHKSTQKQGYSPLKQSNNAVSANKGPVDKDKVKILIRIRPFLNIESQDEFITTENENMILVHKQANPHIMKFNHVFSYNSHQDDIYSQVKENINNFLSGNNQTIFAYGQTGAGKTYTILGDQHNITNQNQPVSESFTSDQRGILPRALYEVWDNLQERKQESYRLFISFYEVYNEKIYDLFNMKDYKEYIPLDVREMKNGDAIGSTMANAQSSRSHSIFQIQLHSIYNGQIVSESLMRIVDLAGSEKCKIPVDISQEERELRIQELTSINGSLSTLGQCITALTDKKRTHIPFRNSKLTRVLSDSLSGNSRITFIVCVSPSISSSQETISTLQFATRAKKAILDGRYTKIYQQKNELNLQDDIQKIMQEYNKEKYLRLQLEEMLYKNPEKADIQVELAKLRQTVQSQNEKIEFLEKQLAQYQGSNSTYQYQSNNNNFNINSTNFNSNFAGNNNNQITNQHSHATSSHNLDFDGISSITCSKNQQLVTRTNNSVTSFQELSLKNQQQQLFNQNYQPTNQQSNNQPQLKKHFSQNIHSPMKSVKNSQVQNQSQNKRSLSNLRNSNISSKSQQISSNQYQNQKLKRSDYQQQSQIKLSQNQNQNQEEFFNFQTEQQVSSPNFNSKNETRFSYNSKSPMRNSSSQQLSKKQSQFQQSVDENKNYNTQHLSQNNSKNNLENNMVQVQQQVSSPTRFFQEHQQQLSDQLFQNNQKQINNNQQLDSNKYENYNQLNESSKQFDEDQFTERVKQELGLNMESQYNNFKKQQDEIDNSIQQNLKNFWKVEEIFQQNPEKFQNTETEEIHKKFQEFLNNSAQKTAAFQNLSQLTFKNQNSPGHYNLQKQGNKNEYSQTQNSFNNSPNQKQKQKPQNNKSSQKQSPQINNNSFNNKSNSINNFSQNQVSQIKSQNITSNNSKDYITIGKSLEKVQNESKDYNDPNVVINKNQMQSKNNISNKQNSQKNTNNQSQNSQITEENQSPSNSRKIVQQTFSGIQEFLYKQYGVNIGADGSTVSNNSVNQNNNQNNQQKSEINGQVQKKQNNKNPESSFSQFINLEKQVADGNYSLIYNQMQKNSQNENKQNSISNNLFSKKQDLSNQQQKIQQQQQQNHKQVQNNQAFKNEHNQDISEISSYTNNYFDKNNSQINDSNNNNNFYNNNNGKANKNSNNLMNSMDLENGQINGQGYYQTEDISLISIREDLEILKKENGIISDIQQVQKKSSKQQSPNKRTFQPWKYKI</sequence>
<feature type="region of interest" description="Disordered" evidence="6">
    <location>
        <begin position="459"/>
        <end position="482"/>
    </location>
</feature>
<feature type="binding site" evidence="4">
    <location>
        <begin position="126"/>
        <end position="133"/>
    </location>
    <ligand>
        <name>ATP</name>
        <dbReference type="ChEBI" id="CHEBI:30616"/>
    </ligand>
</feature>
<feature type="compositionally biased region" description="Low complexity" evidence="6">
    <location>
        <begin position="1227"/>
        <end position="1237"/>
    </location>
</feature>
<organism evidence="8 9">
    <name type="scientific">Pseudocohnilembus persalinus</name>
    <name type="common">Ciliate</name>
    <dbReference type="NCBI Taxonomy" id="266149"/>
    <lineage>
        <taxon>Eukaryota</taxon>
        <taxon>Sar</taxon>
        <taxon>Alveolata</taxon>
        <taxon>Ciliophora</taxon>
        <taxon>Intramacronucleata</taxon>
        <taxon>Oligohymenophorea</taxon>
        <taxon>Scuticociliatia</taxon>
        <taxon>Philasterida</taxon>
        <taxon>Pseudocohnilembidae</taxon>
        <taxon>Pseudocohnilembus</taxon>
    </lineage>
</organism>
<feature type="compositionally biased region" description="Low complexity" evidence="6">
    <location>
        <begin position="1025"/>
        <end position="1040"/>
    </location>
</feature>
<evidence type="ECO:0000256" key="6">
    <source>
        <dbReference type="SAM" id="MobiDB-lite"/>
    </source>
</evidence>
<dbReference type="SMART" id="SM00129">
    <property type="entry name" value="KISc"/>
    <property type="match status" value="1"/>
</dbReference>
<feature type="region of interest" description="Disordered" evidence="6">
    <location>
        <begin position="844"/>
        <end position="908"/>
    </location>
</feature>
<evidence type="ECO:0000256" key="2">
    <source>
        <dbReference type="ARBA" id="ARBA00023054"/>
    </source>
</evidence>
<keyword evidence="3 4" id="KW-0505">Motor protein</keyword>
<keyword evidence="8" id="KW-0378">Hydrolase</keyword>
<evidence type="ECO:0000313" key="9">
    <source>
        <dbReference type="Proteomes" id="UP000054937"/>
    </source>
</evidence>
<evidence type="ECO:0000256" key="4">
    <source>
        <dbReference type="PROSITE-ProRule" id="PRU00283"/>
    </source>
</evidence>
<dbReference type="PROSITE" id="PS50067">
    <property type="entry name" value="KINESIN_MOTOR_2"/>
    <property type="match status" value="1"/>
</dbReference>
<feature type="region of interest" description="Disordered" evidence="6">
    <location>
        <begin position="958"/>
        <end position="995"/>
    </location>
</feature>
<feature type="compositionally biased region" description="Low complexity" evidence="6">
    <location>
        <begin position="867"/>
        <end position="908"/>
    </location>
</feature>
<feature type="compositionally biased region" description="Low complexity" evidence="6">
    <location>
        <begin position="656"/>
        <end position="671"/>
    </location>
</feature>
<feature type="compositionally biased region" description="Polar residues" evidence="6">
    <location>
        <begin position="473"/>
        <end position="482"/>
    </location>
</feature>
<feature type="region of interest" description="Disordered" evidence="6">
    <location>
        <begin position="579"/>
        <end position="671"/>
    </location>
</feature>
<keyword evidence="1" id="KW-0493">Microtubule</keyword>
<proteinExistence type="inferred from homology"/>
<dbReference type="InParanoid" id="A0A0V0R9A4"/>
<feature type="compositionally biased region" description="Low complexity" evidence="6">
    <location>
        <begin position="459"/>
        <end position="472"/>
    </location>
</feature>
<keyword evidence="9" id="KW-1185">Reference proteome</keyword>
<dbReference type="GO" id="GO:0016787">
    <property type="term" value="F:hydrolase activity"/>
    <property type="evidence" value="ECO:0007669"/>
    <property type="project" value="UniProtKB-KW"/>
</dbReference>
<feature type="region of interest" description="Disordered" evidence="6">
    <location>
        <begin position="1105"/>
        <end position="1126"/>
    </location>
</feature>
<feature type="compositionally biased region" description="Low complexity" evidence="6">
    <location>
        <begin position="1047"/>
        <end position="1056"/>
    </location>
</feature>
<keyword evidence="2 5" id="KW-0175">Coiled coil</keyword>
<feature type="compositionally biased region" description="Polar residues" evidence="6">
    <location>
        <begin position="844"/>
        <end position="866"/>
    </location>
</feature>
<feature type="compositionally biased region" description="Low complexity" evidence="6">
    <location>
        <begin position="1152"/>
        <end position="1176"/>
    </location>
</feature>
<dbReference type="InterPro" id="IPR027417">
    <property type="entry name" value="P-loop_NTPase"/>
</dbReference>
<feature type="region of interest" description="Disordered" evidence="6">
    <location>
        <begin position="1227"/>
        <end position="1250"/>
    </location>
</feature>
<feature type="compositionally biased region" description="Polar residues" evidence="6">
    <location>
        <begin position="17"/>
        <end position="39"/>
    </location>
</feature>
<dbReference type="InterPro" id="IPR001752">
    <property type="entry name" value="Kinesin_motor_dom"/>
</dbReference>
<evidence type="ECO:0000256" key="5">
    <source>
        <dbReference type="SAM" id="Coils"/>
    </source>
</evidence>
<keyword evidence="4" id="KW-0067">ATP-binding</keyword>
<dbReference type="PANTHER" id="PTHR47968">
    <property type="entry name" value="CENTROMERE PROTEIN E"/>
    <property type="match status" value="1"/>
</dbReference>
<feature type="compositionally biased region" description="Low complexity" evidence="6">
    <location>
        <begin position="579"/>
        <end position="597"/>
    </location>
</feature>
<accession>A0A0V0R9A4</accession>
<dbReference type="EMBL" id="LDAU01000007">
    <property type="protein sequence ID" value="KRX11073.1"/>
    <property type="molecule type" value="Genomic_DNA"/>
</dbReference>
<dbReference type="GO" id="GO:0005524">
    <property type="term" value="F:ATP binding"/>
    <property type="evidence" value="ECO:0007669"/>
    <property type="project" value="UniProtKB-UniRule"/>
</dbReference>
<feature type="region of interest" description="Disordered" evidence="6">
    <location>
        <begin position="1025"/>
        <end position="1059"/>
    </location>
</feature>
<dbReference type="InterPro" id="IPR027640">
    <property type="entry name" value="Kinesin-like_fam"/>
</dbReference>
<feature type="compositionally biased region" description="Polar residues" evidence="6">
    <location>
        <begin position="632"/>
        <end position="655"/>
    </location>
</feature>
<dbReference type="GO" id="GO:0005874">
    <property type="term" value="C:microtubule"/>
    <property type="evidence" value="ECO:0007669"/>
    <property type="project" value="UniProtKB-KW"/>
</dbReference>
<dbReference type="GO" id="GO:0008017">
    <property type="term" value="F:microtubule binding"/>
    <property type="evidence" value="ECO:0007669"/>
    <property type="project" value="InterPro"/>
</dbReference>
<dbReference type="PRINTS" id="PR00380">
    <property type="entry name" value="KINESINHEAVY"/>
</dbReference>
<dbReference type="GO" id="GO:0007018">
    <property type="term" value="P:microtubule-based movement"/>
    <property type="evidence" value="ECO:0007669"/>
    <property type="project" value="InterPro"/>
</dbReference>
<dbReference type="PANTHER" id="PTHR47968:SF36">
    <property type="entry name" value="KINESIN HEAVY CHAIN ISOFORM X1"/>
    <property type="match status" value="1"/>
</dbReference>
<evidence type="ECO:0000313" key="8">
    <source>
        <dbReference type="EMBL" id="KRX11073.1"/>
    </source>
</evidence>
<evidence type="ECO:0000259" key="7">
    <source>
        <dbReference type="PROSITE" id="PS50067"/>
    </source>
</evidence>
<comment type="caution">
    <text evidence="8">The sequence shown here is derived from an EMBL/GenBank/DDBJ whole genome shotgun (WGS) entry which is preliminary data.</text>
</comment>
<feature type="domain" description="Kinesin motor" evidence="7">
    <location>
        <begin position="49"/>
        <end position="359"/>
    </location>
</feature>
<dbReference type="GO" id="GO:0003777">
    <property type="term" value="F:microtubule motor activity"/>
    <property type="evidence" value="ECO:0007669"/>
    <property type="project" value="InterPro"/>
</dbReference>
<feature type="compositionally biased region" description="Low complexity" evidence="6">
    <location>
        <begin position="1109"/>
        <end position="1126"/>
    </location>
</feature>
<protein>
    <submittedName>
        <fullName evidence="8">p-loop containing nucleoside triphosphate hydrolase</fullName>
    </submittedName>
</protein>
<dbReference type="Gene3D" id="3.40.850.10">
    <property type="entry name" value="Kinesin motor domain"/>
    <property type="match status" value="2"/>
</dbReference>
<dbReference type="InterPro" id="IPR036961">
    <property type="entry name" value="Kinesin_motor_dom_sf"/>
</dbReference>
<feature type="coiled-coil region" evidence="5">
    <location>
        <begin position="408"/>
        <end position="442"/>
    </location>
</feature>
<dbReference type="Pfam" id="PF00225">
    <property type="entry name" value="Kinesin"/>
    <property type="match status" value="2"/>
</dbReference>
<keyword evidence="4" id="KW-0547">Nucleotide-binding</keyword>
<feature type="region of interest" description="Disordered" evidence="6">
    <location>
        <begin position="17"/>
        <end position="43"/>
    </location>
</feature>
<gene>
    <name evidence="8" type="ORF">PPERSA_05182</name>
</gene>
<dbReference type="Proteomes" id="UP000054937">
    <property type="component" value="Unassembled WGS sequence"/>
</dbReference>
<name>A0A0V0R9A4_PSEPJ</name>
<dbReference type="AlphaFoldDB" id="A0A0V0R9A4"/>